<sequence>MAYYNLPRDMPYDYYEIIRILFLVFTSTNSCWNTILNNVTYGHIENLNFYLGQSQIKNSSCSWTINNGKLDIQSYYIVSLRIIKLENDRTLWSNELILKRDKKAIILNGINQRIYYIPSSAAALEVYFRSKVQSNSLNIHRFLLEFIHIN</sequence>
<proteinExistence type="predicted"/>
<dbReference type="Proteomes" id="UP000663842">
    <property type="component" value="Unassembled WGS sequence"/>
</dbReference>
<dbReference type="AlphaFoldDB" id="A0A816UM72"/>
<dbReference type="EMBL" id="CAJNRG010009423">
    <property type="protein sequence ID" value="CAF2113684.1"/>
    <property type="molecule type" value="Genomic_DNA"/>
</dbReference>
<comment type="caution">
    <text evidence="1">The sequence shown here is derived from an EMBL/GenBank/DDBJ whole genome shotgun (WGS) entry which is preliminary data.</text>
</comment>
<dbReference type="Proteomes" id="UP000663887">
    <property type="component" value="Unassembled WGS sequence"/>
</dbReference>
<evidence type="ECO:0000313" key="2">
    <source>
        <dbReference type="EMBL" id="CAF4311287.1"/>
    </source>
</evidence>
<gene>
    <name evidence="2" type="ORF">UXM345_LOCUS33955</name>
    <name evidence="1" type="ORF">XDN619_LOCUS21285</name>
</gene>
<accession>A0A816UM72</accession>
<evidence type="ECO:0000313" key="1">
    <source>
        <dbReference type="EMBL" id="CAF2113684.1"/>
    </source>
</evidence>
<evidence type="ECO:0000313" key="3">
    <source>
        <dbReference type="Proteomes" id="UP000663887"/>
    </source>
</evidence>
<reference evidence="1" key="1">
    <citation type="submission" date="2021-02" db="EMBL/GenBank/DDBJ databases">
        <authorList>
            <person name="Nowell W R."/>
        </authorList>
    </citation>
    <scope>NUCLEOTIDE SEQUENCE</scope>
</reference>
<protein>
    <submittedName>
        <fullName evidence="1">Uncharacterized protein</fullName>
    </submittedName>
</protein>
<organism evidence="1 3">
    <name type="scientific">Rotaria magnacalcarata</name>
    <dbReference type="NCBI Taxonomy" id="392030"/>
    <lineage>
        <taxon>Eukaryota</taxon>
        <taxon>Metazoa</taxon>
        <taxon>Spiralia</taxon>
        <taxon>Gnathifera</taxon>
        <taxon>Rotifera</taxon>
        <taxon>Eurotatoria</taxon>
        <taxon>Bdelloidea</taxon>
        <taxon>Philodinida</taxon>
        <taxon>Philodinidae</taxon>
        <taxon>Rotaria</taxon>
    </lineage>
</organism>
<dbReference type="EMBL" id="CAJOBF010011866">
    <property type="protein sequence ID" value="CAF4311287.1"/>
    <property type="molecule type" value="Genomic_DNA"/>
</dbReference>
<name>A0A816UM72_9BILA</name>